<dbReference type="InterPro" id="IPR019533">
    <property type="entry name" value="Peptidase_S26"/>
</dbReference>
<reference evidence="3 4" key="2">
    <citation type="journal article" date="2016" name="J. Biotechnol.">
        <title>Complete genome sequence of Arthrobacter alpinus ERGS4:06, a yellow pigmented bacterium tolerant to cold and radiations isolated from Sikkim Himalaya.</title>
        <authorList>
            <person name="Kumar R."/>
            <person name="Singh D."/>
            <person name="Swarnkar M.K."/>
            <person name="Singh A.K."/>
            <person name="Kumar S."/>
        </authorList>
    </citation>
    <scope>NUCLEOTIDE SEQUENCE [LARGE SCALE GENOMIC DNA]</scope>
    <source>
        <strain evidence="3 4">ERGS4:06</strain>
    </source>
</reference>
<evidence type="ECO:0008006" key="5">
    <source>
        <dbReference type="Google" id="ProtNLM"/>
    </source>
</evidence>
<dbReference type="CDD" id="cd06530">
    <property type="entry name" value="S26_SPase_I"/>
    <property type="match status" value="1"/>
</dbReference>
<feature type="region of interest" description="Disordered" evidence="1">
    <location>
        <begin position="160"/>
        <end position="181"/>
    </location>
</feature>
<evidence type="ECO:0000313" key="4">
    <source>
        <dbReference type="Proteomes" id="UP000059574"/>
    </source>
</evidence>
<keyword evidence="2" id="KW-1133">Transmembrane helix</keyword>
<feature type="transmembrane region" description="Helical" evidence="2">
    <location>
        <begin position="189"/>
        <end position="208"/>
    </location>
</feature>
<feature type="transmembrane region" description="Helical" evidence="2">
    <location>
        <begin position="12"/>
        <end position="37"/>
    </location>
</feature>
<evidence type="ECO:0000313" key="3">
    <source>
        <dbReference type="EMBL" id="ALO67763.1"/>
    </source>
</evidence>
<evidence type="ECO:0000256" key="1">
    <source>
        <dbReference type="SAM" id="MobiDB-lite"/>
    </source>
</evidence>
<dbReference type="EMBL" id="CP013200">
    <property type="protein sequence ID" value="ALO67763.1"/>
    <property type="molecule type" value="Genomic_DNA"/>
</dbReference>
<dbReference type="OrthoDB" id="3790724at2"/>
<dbReference type="GO" id="GO:0004252">
    <property type="term" value="F:serine-type endopeptidase activity"/>
    <property type="evidence" value="ECO:0007669"/>
    <property type="project" value="InterPro"/>
</dbReference>
<evidence type="ECO:0000256" key="2">
    <source>
        <dbReference type="SAM" id="Phobius"/>
    </source>
</evidence>
<dbReference type="Proteomes" id="UP000059574">
    <property type="component" value="Chromosome"/>
</dbReference>
<organism evidence="3 4">
    <name type="scientific">Arthrobacter alpinus</name>
    <dbReference type="NCBI Taxonomy" id="656366"/>
    <lineage>
        <taxon>Bacteria</taxon>
        <taxon>Bacillati</taxon>
        <taxon>Actinomycetota</taxon>
        <taxon>Actinomycetes</taxon>
        <taxon>Micrococcales</taxon>
        <taxon>Micrococcaceae</taxon>
        <taxon>Arthrobacter</taxon>
    </lineage>
</organism>
<reference evidence="4" key="1">
    <citation type="submission" date="2015-11" db="EMBL/GenBank/DDBJ databases">
        <authorList>
            <person name="Kumar R."/>
            <person name="Singh D."/>
            <person name="Swarnkar M.K."/>
            <person name="Singh A.K."/>
            <person name="Kumar S."/>
        </authorList>
    </citation>
    <scope>NUCLEOTIDE SEQUENCE [LARGE SCALE GENOMIC DNA]</scope>
    <source>
        <strain evidence="4">ERGS4:06</strain>
    </source>
</reference>
<keyword evidence="2" id="KW-0812">Transmembrane</keyword>
<name>A0A0S2M1X4_9MICC</name>
<gene>
    <name evidence="3" type="ORF">AS189_16365</name>
</gene>
<feature type="transmembrane region" description="Helical" evidence="2">
    <location>
        <begin position="129"/>
        <end position="154"/>
    </location>
</feature>
<dbReference type="AlphaFoldDB" id="A0A0S2M1X4"/>
<proteinExistence type="predicted"/>
<dbReference type="GO" id="GO:0006465">
    <property type="term" value="P:signal peptide processing"/>
    <property type="evidence" value="ECO:0007669"/>
    <property type="project" value="InterPro"/>
</dbReference>
<accession>A0A0S2M1X4</accession>
<dbReference type="RefSeq" id="WP_062291242.1">
    <property type="nucleotide sequence ID" value="NZ_CP013200.1"/>
</dbReference>
<keyword evidence="2" id="KW-0472">Membrane</keyword>
<protein>
    <recommendedName>
        <fullName evidence="5">Signal peptidase I</fullName>
    </recommendedName>
</protein>
<sequence>MPGPDRGALVDRWLFNIGAVLGALCLVLAGLTLAFGLKPLIFSSGSMGPAIPTRSLALAVPAASAEISPGEVVSVVTRDGVRVTHRVGSADPSIGLVLKGDANAVADLQPYTGPSVDRVLFSVPGLGYVASWFASPWALVLGGLLCAYLIYAAFFRAGPGGTRKSHSGRDSGNSSTGGEAVKPGTHRRIWLGIGATAAVVAIVVPLGAAARVESTQAAWTASAAAEVQLATTTMNPATNLRCANPTTGLGRDTKVDFSWDAPAAGLLQLTGYKVSAYVQEPGGGPPAAEKISSDRLPASTRTLTLDQIADNGLLGNLLGAILGGLLGPNYNLKITFTLSAEYEHGWVSAPLAHTTVNATSKGVLGPLLPTRKLSCTLQ</sequence>